<dbReference type="SUPFAM" id="SSF52540">
    <property type="entry name" value="P-loop containing nucleoside triphosphate hydrolases"/>
    <property type="match status" value="1"/>
</dbReference>
<organism evidence="2 3">
    <name type="scientific">Aliiruegeria haliotis</name>
    <dbReference type="NCBI Taxonomy" id="1280846"/>
    <lineage>
        <taxon>Bacteria</taxon>
        <taxon>Pseudomonadati</taxon>
        <taxon>Pseudomonadota</taxon>
        <taxon>Alphaproteobacteria</taxon>
        <taxon>Rhodobacterales</taxon>
        <taxon>Roseobacteraceae</taxon>
        <taxon>Aliiruegeria</taxon>
    </lineage>
</organism>
<dbReference type="InterPro" id="IPR027417">
    <property type="entry name" value="P-loop_NTPase"/>
</dbReference>
<comment type="caution">
    <text evidence="2">The sequence shown here is derived from an EMBL/GenBank/DDBJ whole genome shotgun (WGS) entry which is preliminary data.</text>
</comment>
<keyword evidence="1" id="KW-0472">Membrane</keyword>
<evidence type="ECO:0000313" key="3">
    <source>
        <dbReference type="Proteomes" id="UP000239480"/>
    </source>
</evidence>
<dbReference type="OrthoDB" id="9777890at2"/>
<dbReference type="Proteomes" id="UP000239480">
    <property type="component" value="Unassembled WGS sequence"/>
</dbReference>
<feature type="transmembrane region" description="Helical" evidence="1">
    <location>
        <begin position="107"/>
        <end position="124"/>
    </location>
</feature>
<name>A0A2T0RRG4_9RHOB</name>
<feature type="transmembrane region" description="Helical" evidence="1">
    <location>
        <begin position="72"/>
        <end position="95"/>
    </location>
</feature>
<sequence length="480" mass="53961">MPFAALAAALLSVVVVVIAFRRLDVARHIATGMEQANTGIGAMFDSTLDDAEKEVRIRKAGLGLLGKLVLTLWWTAVCVLIAAIPLTLAHLTGVATAAEVLAVMFDWRFIVGVTLAAIPAVAIMKRRGDRANATYSRADQALHRFAFSGTGFQQRLADWDRRAFPGRIEAVEDRAPIFIAGLPRAGTTVLLNALHDLPQVATHRYRDMPFVTAPLLWDHVSRPFRLSSETRQRAHGDGIYVGFDSPEAFEEVLWKMFWPEKYNPERIALWQSEDGNEDAEAFFREHFRKIVALRTEGAGRYVSKNNGNIGRLALLPDMFPDSRIVVPVRDPLEHAASLQRQHENFLRQQDDDPFVERYMSDIGHYEFGHLHRPFAFDGFAPDSLDPSQPDYWLHYWIAAYSDVLQKVDRLDIVDSDHLSRHAARDIVAICLRIGLEPGEANLAHHFRPIAPRADRDSYSPGLRARASEVHEQLQAQAIRG</sequence>
<dbReference type="Gene3D" id="3.40.50.300">
    <property type="entry name" value="P-loop containing nucleotide triphosphate hydrolases"/>
    <property type="match status" value="1"/>
</dbReference>
<dbReference type="Pfam" id="PF13469">
    <property type="entry name" value="Sulfotransfer_3"/>
    <property type="match status" value="1"/>
</dbReference>
<accession>A0A2T0RRG4</accession>
<proteinExistence type="predicted"/>
<dbReference type="EMBL" id="PVTD01000004">
    <property type="protein sequence ID" value="PRY23789.1"/>
    <property type="molecule type" value="Genomic_DNA"/>
</dbReference>
<dbReference type="RefSeq" id="WP_106205171.1">
    <property type="nucleotide sequence ID" value="NZ_PVTD01000004.1"/>
</dbReference>
<evidence type="ECO:0000313" key="2">
    <source>
        <dbReference type="EMBL" id="PRY23789.1"/>
    </source>
</evidence>
<protein>
    <submittedName>
        <fullName evidence="2">Sulfotransferase family protein</fullName>
    </submittedName>
</protein>
<evidence type="ECO:0000256" key="1">
    <source>
        <dbReference type="SAM" id="Phobius"/>
    </source>
</evidence>
<keyword evidence="2" id="KW-0808">Transferase</keyword>
<keyword evidence="1" id="KW-0812">Transmembrane</keyword>
<gene>
    <name evidence="2" type="ORF">CLV78_104281</name>
</gene>
<dbReference type="GO" id="GO:0016740">
    <property type="term" value="F:transferase activity"/>
    <property type="evidence" value="ECO:0007669"/>
    <property type="project" value="UniProtKB-KW"/>
</dbReference>
<keyword evidence="1" id="KW-1133">Transmembrane helix</keyword>
<reference evidence="2 3" key="1">
    <citation type="submission" date="2018-03" db="EMBL/GenBank/DDBJ databases">
        <title>Genomic Encyclopedia of Archaeal and Bacterial Type Strains, Phase II (KMG-II): from individual species to whole genera.</title>
        <authorList>
            <person name="Goeker M."/>
        </authorList>
    </citation>
    <scope>NUCLEOTIDE SEQUENCE [LARGE SCALE GENOMIC DNA]</scope>
    <source>
        <strain evidence="2 3">DSM 29328</strain>
    </source>
</reference>
<dbReference type="AlphaFoldDB" id="A0A2T0RRG4"/>
<keyword evidence="3" id="KW-1185">Reference proteome</keyword>